<evidence type="ECO:0000256" key="1">
    <source>
        <dbReference type="SAM" id="MobiDB-lite"/>
    </source>
</evidence>
<feature type="compositionally biased region" description="Polar residues" evidence="1">
    <location>
        <begin position="90"/>
        <end position="110"/>
    </location>
</feature>
<dbReference type="AlphaFoldDB" id="A0A4Z2FY15"/>
<gene>
    <name evidence="2" type="ORF">EYF80_044575</name>
</gene>
<protein>
    <submittedName>
        <fullName evidence="2">Uncharacterized protein</fullName>
    </submittedName>
</protein>
<organism evidence="2 3">
    <name type="scientific">Liparis tanakae</name>
    <name type="common">Tanaka's snailfish</name>
    <dbReference type="NCBI Taxonomy" id="230148"/>
    <lineage>
        <taxon>Eukaryota</taxon>
        <taxon>Metazoa</taxon>
        <taxon>Chordata</taxon>
        <taxon>Craniata</taxon>
        <taxon>Vertebrata</taxon>
        <taxon>Euteleostomi</taxon>
        <taxon>Actinopterygii</taxon>
        <taxon>Neopterygii</taxon>
        <taxon>Teleostei</taxon>
        <taxon>Neoteleostei</taxon>
        <taxon>Acanthomorphata</taxon>
        <taxon>Eupercaria</taxon>
        <taxon>Perciformes</taxon>
        <taxon>Cottioidei</taxon>
        <taxon>Cottales</taxon>
        <taxon>Liparidae</taxon>
        <taxon>Liparis</taxon>
    </lineage>
</organism>
<evidence type="ECO:0000313" key="2">
    <source>
        <dbReference type="EMBL" id="TNN45222.1"/>
    </source>
</evidence>
<name>A0A4Z2FY15_9TELE</name>
<reference evidence="2 3" key="1">
    <citation type="submission" date="2019-03" db="EMBL/GenBank/DDBJ databases">
        <title>First draft genome of Liparis tanakae, snailfish: a comprehensive survey of snailfish specific genes.</title>
        <authorList>
            <person name="Kim W."/>
            <person name="Song I."/>
            <person name="Jeong J.-H."/>
            <person name="Kim D."/>
            <person name="Kim S."/>
            <person name="Ryu S."/>
            <person name="Song J.Y."/>
            <person name="Lee S.K."/>
        </authorList>
    </citation>
    <scope>NUCLEOTIDE SEQUENCE [LARGE SCALE GENOMIC DNA]</scope>
    <source>
        <tissue evidence="2">Muscle</tissue>
    </source>
</reference>
<keyword evidence="3" id="KW-1185">Reference proteome</keyword>
<sequence>MATSWSSSSSSPVLAVLHPHLAADLVLHLRQQEGVGRIPVLLRKLSGSRGAGTGYWVSSPFTTSDTPRSSVAPPPSSFCADLGTSFTGTPNSALTNFTSPTSPRASSRLISTEAGKNRVQTA</sequence>
<dbReference type="EMBL" id="SRLO01000859">
    <property type="protein sequence ID" value="TNN45222.1"/>
    <property type="molecule type" value="Genomic_DNA"/>
</dbReference>
<feature type="region of interest" description="Disordered" evidence="1">
    <location>
        <begin position="90"/>
        <end position="122"/>
    </location>
</feature>
<dbReference type="Proteomes" id="UP000314294">
    <property type="component" value="Unassembled WGS sequence"/>
</dbReference>
<evidence type="ECO:0000313" key="3">
    <source>
        <dbReference type="Proteomes" id="UP000314294"/>
    </source>
</evidence>
<comment type="caution">
    <text evidence="2">The sequence shown here is derived from an EMBL/GenBank/DDBJ whole genome shotgun (WGS) entry which is preliminary data.</text>
</comment>
<dbReference type="OrthoDB" id="2129491at2759"/>
<proteinExistence type="predicted"/>
<accession>A0A4Z2FY15</accession>